<accession>A0A9D4PWH2</accession>
<dbReference type="Proteomes" id="UP000821837">
    <property type="component" value="Unassembled WGS sequence"/>
</dbReference>
<evidence type="ECO:0000313" key="4">
    <source>
        <dbReference type="Proteomes" id="UP000821837"/>
    </source>
</evidence>
<feature type="transmembrane region" description="Helical" evidence="2">
    <location>
        <begin position="25"/>
        <end position="44"/>
    </location>
</feature>
<feature type="region of interest" description="Disordered" evidence="1">
    <location>
        <begin position="111"/>
        <end position="223"/>
    </location>
</feature>
<name>A0A9D4PWH2_RHISA</name>
<comment type="caution">
    <text evidence="3">The sequence shown here is derived from an EMBL/GenBank/DDBJ whole genome shotgun (WGS) entry which is preliminary data.</text>
</comment>
<sequence>MELDEDQEVIPDAETMEFYRMSISIIAFCSFAMVTLVGVFWGYIIHGIVHTEASPQEEVLRDLDDSDYAVPNLVFLTERSRHRRLRTPVVVLRRHPPPIVSETPSLLTRRWNRTRTYRPRRRSVNATTTHRRRGRPTRKPTRKPVFQWRSKVLVSPASTSETDSIGRPPSVVEDESASPSQLPPEATSGERNNGGGENALFPGDDVEVSVSDGSRETGFRSRRGGLLGTRVTLGAASDNDTSLVGNGTEVTYFAGHAVDSNDTRQDNSSGIGAPQESSHESSADDYEGDRSDPGGKEEEVVSSNALLSEDEERAANDALDHVWRNESLHPALVDEETRNGAFEVNATTTLNVNVTTKASEAVALGGVVNGTETDYYD</sequence>
<feature type="region of interest" description="Disordered" evidence="1">
    <location>
        <begin position="257"/>
        <end position="310"/>
    </location>
</feature>
<evidence type="ECO:0000313" key="3">
    <source>
        <dbReference type="EMBL" id="KAH7956997.1"/>
    </source>
</evidence>
<feature type="compositionally biased region" description="Basic residues" evidence="1">
    <location>
        <begin position="111"/>
        <end position="142"/>
    </location>
</feature>
<feature type="compositionally biased region" description="Basic and acidic residues" evidence="1">
    <location>
        <begin position="277"/>
        <end position="299"/>
    </location>
</feature>
<protein>
    <submittedName>
        <fullName evidence="3">Uncharacterized protein</fullName>
    </submittedName>
</protein>
<organism evidence="3 4">
    <name type="scientific">Rhipicephalus sanguineus</name>
    <name type="common">Brown dog tick</name>
    <name type="synonym">Ixodes sanguineus</name>
    <dbReference type="NCBI Taxonomy" id="34632"/>
    <lineage>
        <taxon>Eukaryota</taxon>
        <taxon>Metazoa</taxon>
        <taxon>Ecdysozoa</taxon>
        <taxon>Arthropoda</taxon>
        <taxon>Chelicerata</taxon>
        <taxon>Arachnida</taxon>
        <taxon>Acari</taxon>
        <taxon>Parasitiformes</taxon>
        <taxon>Ixodida</taxon>
        <taxon>Ixodoidea</taxon>
        <taxon>Ixodidae</taxon>
        <taxon>Rhipicephalinae</taxon>
        <taxon>Rhipicephalus</taxon>
        <taxon>Rhipicephalus</taxon>
    </lineage>
</organism>
<reference evidence="3" key="2">
    <citation type="submission" date="2021-09" db="EMBL/GenBank/DDBJ databases">
        <authorList>
            <person name="Jia N."/>
            <person name="Wang J."/>
            <person name="Shi W."/>
            <person name="Du L."/>
            <person name="Sun Y."/>
            <person name="Zhan W."/>
            <person name="Jiang J."/>
            <person name="Wang Q."/>
            <person name="Zhang B."/>
            <person name="Ji P."/>
            <person name="Sakyi L.B."/>
            <person name="Cui X."/>
            <person name="Yuan T."/>
            <person name="Jiang B."/>
            <person name="Yang W."/>
            <person name="Lam T.T.-Y."/>
            <person name="Chang Q."/>
            <person name="Ding S."/>
            <person name="Wang X."/>
            <person name="Zhu J."/>
            <person name="Ruan X."/>
            <person name="Zhao L."/>
            <person name="Wei J."/>
            <person name="Que T."/>
            <person name="Du C."/>
            <person name="Cheng J."/>
            <person name="Dai P."/>
            <person name="Han X."/>
            <person name="Huang E."/>
            <person name="Gao Y."/>
            <person name="Liu J."/>
            <person name="Shao H."/>
            <person name="Ye R."/>
            <person name="Li L."/>
            <person name="Wei W."/>
            <person name="Wang X."/>
            <person name="Wang C."/>
            <person name="Huo Q."/>
            <person name="Li W."/>
            <person name="Guo W."/>
            <person name="Chen H."/>
            <person name="Chen S."/>
            <person name="Zhou L."/>
            <person name="Zhou L."/>
            <person name="Ni X."/>
            <person name="Tian J."/>
            <person name="Zhou Y."/>
            <person name="Sheng Y."/>
            <person name="Liu T."/>
            <person name="Pan Y."/>
            <person name="Xia L."/>
            <person name="Li J."/>
            <person name="Zhao F."/>
            <person name="Cao W."/>
        </authorList>
    </citation>
    <scope>NUCLEOTIDE SEQUENCE</scope>
    <source>
        <strain evidence="3">Rsan-2018</strain>
        <tissue evidence="3">Larvae</tissue>
    </source>
</reference>
<dbReference type="AlphaFoldDB" id="A0A9D4PWH2"/>
<keyword evidence="2" id="KW-1133">Transmembrane helix</keyword>
<keyword evidence="2" id="KW-0472">Membrane</keyword>
<dbReference type="VEuPathDB" id="VectorBase:RSAN_053535"/>
<evidence type="ECO:0000256" key="2">
    <source>
        <dbReference type="SAM" id="Phobius"/>
    </source>
</evidence>
<reference evidence="3" key="1">
    <citation type="journal article" date="2020" name="Cell">
        <title>Large-Scale Comparative Analyses of Tick Genomes Elucidate Their Genetic Diversity and Vector Capacities.</title>
        <authorList>
            <consortium name="Tick Genome and Microbiome Consortium (TIGMIC)"/>
            <person name="Jia N."/>
            <person name="Wang J."/>
            <person name="Shi W."/>
            <person name="Du L."/>
            <person name="Sun Y."/>
            <person name="Zhan W."/>
            <person name="Jiang J.F."/>
            <person name="Wang Q."/>
            <person name="Zhang B."/>
            <person name="Ji P."/>
            <person name="Bell-Sakyi L."/>
            <person name="Cui X.M."/>
            <person name="Yuan T.T."/>
            <person name="Jiang B.G."/>
            <person name="Yang W.F."/>
            <person name="Lam T.T."/>
            <person name="Chang Q.C."/>
            <person name="Ding S.J."/>
            <person name="Wang X.J."/>
            <person name="Zhu J.G."/>
            <person name="Ruan X.D."/>
            <person name="Zhao L."/>
            <person name="Wei J.T."/>
            <person name="Ye R.Z."/>
            <person name="Que T.C."/>
            <person name="Du C.H."/>
            <person name="Zhou Y.H."/>
            <person name="Cheng J.X."/>
            <person name="Dai P.F."/>
            <person name="Guo W.B."/>
            <person name="Han X.H."/>
            <person name="Huang E.J."/>
            <person name="Li L.F."/>
            <person name="Wei W."/>
            <person name="Gao Y.C."/>
            <person name="Liu J.Z."/>
            <person name="Shao H.Z."/>
            <person name="Wang X."/>
            <person name="Wang C.C."/>
            <person name="Yang T.C."/>
            <person name="Huo Q.B."/>
            <person name="Li W."/>
            <person name="Chen H.Y."/>
            <person name="Chen S.E."/>
            <person name="Zhou L.G."/>
            <person name="Ni X.B."/>
            <person name="Tian J.H."/>
            <person name="Sheng Y."/>
            <person name="Liu T."/>
            <person name="Pan Y.S."/>
            <person name="Xia L.Y."/>
            <person name="Li J."/>
            <person name="Zhao F."/>
            <person name="Cao W.C."/>
        </authorList>
    </citation>
    <scope>NUCLEOTIDE SEQUENCE</scope>
    <source>
        <strain evidence="3">Rsan-2018</strain>
    </source>
</reference>
<proteinExistence type="predicted"/>
<keyword evidence="4" id="KW-1185">Reference proteome</keyword>
<evidence type="ECO:0000256" key="1">
    <source>
        <dbReference type="SAM" id="MobiDB-lite"/>
    </source>
</evidence>
<gene>
    <name evidence="3" type="ORF">HPB52_014160</name>
</gene>
<dbReference type="EMBL" id="JABSTV010001250">
    <property type="protein sequence ID" value="KAH7956997.1"/>
    <property type="molecule type" value="Genomic_DNA"/>
</dbReference>
<keyword evidence="2" id="KW-0812">Transmembrane</keyword>